<proteinExistence type="predicted"/>
<dbReference type="RefSeq" id="WP_109415649.1">
    <property type="nucleotide sequence ID" value="NZ_QEAS01000007.1"/>
</dbReference>
<keyword evidence="3" id="KW-1185">Reference proteome</keyword>
<reference evidence="2 3" key="1">
    <citation type="submission" date="2018-04" db="EMBL/GenBank/DDBJ databases">
        <title>Pedobacter chongqingensis sp. nov., isolated from a rottenly hemp rope.</title>
        <authorList>
            <person name="Cai Y."/>
        </authorList>
    </citation>
    <scope>NUCLEOTIDE SEQUENCE [LARGE SCALE GENOMIC DNA]</scope>
    <source>
        <strain evidence="2 3">FJ4-8</strain>
    </source>
</reference>
<dbReference type="EMBL" id="QEAS01000007">
    <property type="protein sequence ID" value="PWG80793.1"/>
    <property type="molecule type" value="Genomic_DNA"/>
</dbReference>
<dbReference type="InterPro" id="IPR041394">
    <property type="entry name" value="HEPN_Cthe2314"/>
</dbReference>
<feature type="domain" description="Cthe-2314-like HEPN" evidence="1">
    <location>
        <begin position="91"/>
        <end position="209"/>
    </location>
</feature>
<dbReference type="OrthoDB" id="1491617at2"/>
<dbReference type="Pfam" id="PF18730">
    <property type="entry name" value="HEPN_Cthe2314"/>
    <property type="match status" value="1"/>
</dbReference>
<evidence type="ECO:0000313" key="2">
    <source>
        <dbReference type="EMBL" id="PWG80793.1"/>
    </source>
</evidence>
<accession>A0A2U2PHB0</accession>
<gene>
    <name evidence="2" type="ORF">DDR33_10070</name>
</gene>
<evidence type="ECO:0000259" key="1">
    <source>
        <dbReference type="Pfam" id="PF18730"/>
    </source>
</evidence>
<evidence type="ECO:0000313" key="3">
    <source>
        <dbReference type="Proteomes" id="UP000245647"/>
    </source>
</evidence>
<dbReference type="Proteomes" id="UP000245647">
    <property type="component" value="Unassembled WGS sequence"/>
</dbReference>
<protein>
    <recommendedName>
        <fullName evidence="1">Cthe-2314-like HEPN domain-containing protein</fullName>
    </recommendedName>
</protein>
<name>A0A2U2PHB0_9SPHI</name>
<organism evidence="2 3">
    <name type="scientific">Pararcticibacter amylolyticus</name>
    <dbReference type="NCBI Taxonomy" id="2173175"/>
    <lineage>
        <taxon>Bacteria</taxon>
        <taxon>Pseudomonadati</taxon>
        <taxon>Bacteroidota</taxon>
        <taxon>Sphingobacteriia</taxon>
        <taxon>Sphingobacteriales</taxon>
        <taxon>Sphingobacteriaceae</taxon>
        <taxon>Pararcticibacter</taxon>
    </lineage>
</organism>
<comment type="caution">
    <text evidence="2">The sequence shown here is derived from an EMBL/GenBank/DDBJ whole genome shotgun (WGS) entry which is preliminary data.</text>
</comment>
<dbReference type="AlphaFoldDB" id="A0A2U2PHB0"/>
<sequence>MTNAELNSMKSEDMQFIKGLNELFVKVFAVKPDEEQAKIRKTPSGEYLWRVQSRIWDIQQNIEDIALTEQLISAHNPGLSRLDRTVNAGQMIRYNYENFFLRMGKMTDLFLLLINEVMMLKIKKGLNLEANVLKLLAKDHPHFQGIWSQVKQNLDELKPYRNHVAHNGFITMPDLALVNSFYTIDIKHKNRLEQYRYEFAISDIQKDLVEKFTAIINAHLANIDQYLKLIYLFITVPFFDNLKSLTKNK</sequence>